<accession>A0A392VJH7</accession>
<evidence type="ECO:0000313" key="1">
    <source>
        <dbReference type="EMBL" id="MCI88544.1"/>
    </source>
</evidence>
<organism evidence="1 2">
    <name type="scientific">Trifolium medium</name>
    <dbReference type="NCBI Taxonomy" id="97028"/>
    <lineage>
        <taxon>Eukaryota</taxon>
        <taxon>Viridiplantae</taxon>
        <taxon>Streptophyta</taxon>
        <taxon>Embryophyta</taxon>
        <taxon>Tracheophyta</taxon>
        <taxon>Spermatophyta</taxon>
        <taxon>Magnoliopsida</taxon>
        <taxon>eudicotyledons</taxon>
        <taxon>Gunneridae</taxon>
        <taxon>Pentapetalae</taxon>
        <taxon>rosids</taxon>
        <taxon>fabids</taxon>
        <taxon>Fabales</taxon>
        <taxon>Fabaceae</taxon>
        <taxon>Papilionoideae</taxon>
        <taxon>50 kb inversion clade</taxon>
        <taxon>NPAAA clade</taxon>
        <taxon>Hologalegina</taxon>
        <taxon>IRL clade</taxon>
        <taxon>Trifolieae</taxon>
        <taxon>Trifolium</taxon>
    </lineage>
</organism>
<dbReference type="EMBL" id="LXQA011195649">
    <property type="protein sequence ID" value="MCI88544.1"/>
    <property type="molecule type" value="Genomic_DNA"/>
</dbReference>
<dbReference type="Proteomes" id="UP000265520">
    <property type="component" value="Unassembled WGS sequence"/>
</dbReference>
<dbReference type="AlphaFoldDB" id="A0A392VJH7"/>
<feature type="non-terminal residue" evidence="1">
    <location>
        <position position="1"/>
    </location>
</feature>
<keyword evidence="2" id="KW-1185">Reference proteome</keyword>
<evidence type="ECO:0000313" key="2">
    <source>
        <dbReference type="Proteomes" id="UP000265520"/>
    </source>
</evidence>
<protein>
    <submittedName>
        <fullName evidence="1">Uncharacterized protein</fullName>
    </submittedName>
</protein>
<comment type="caution">
    <text evidence="1">The sequence shown here is derived from an EMBL/GenBank/DDBJ whole genome shotgun (WGS) entry which is preliminary data.</text>
</comment>
<reference evidence="1 2" key="1">
    <citation type="journal article" date="2018" name="Front. Plant Sci.">
        <title>Red Clover (Trifolium pratense) and Zigzag Clover (T. medium) - A Picture of Genomic Similarities and Differences.</title>
        <authorList>
            <person name="Dluhosova J."/>
            <person name="Istvanek J."/>
            <person name="Nedelnik J."/>
            <person name="Repkova J."/>
        </authorList>
    </citation>
    <scope>NUCLEOTIDE SEQUENCE [LARGE SCALE GENOMIC DNA]</scope>
    <source>
        <strain evidence="2">cv. 10/8</strain>
        <tissue evidence="1">Leaf</tissue>
    </source>
</reference>
<name>A0A392VJH7_9FABA</name>
<proteinExistence type="predicted"/>
<sequence>ACRRSSNLGLPTRCAQGGEYDCVCLGSLSMLGENEPSRISPTDVESLFA</sequence>